<organism evidence="1">
    <name type="scientific">viral metagenome</name>
    <dbReference type="NCBI Taxonomy" id="1070528"/>
    <lineage>
        <taxon>unclassified sequences</taxon>
        <taxon>metagenomes</taxon>
        <taxon>organismal metagenomes</taxon>
    </lineage>
</organism>
<evidence type="ECO:0008006" key="2">
    <source>
        <dbReference type="Google" id="ProtNLM"/>
    </source>
</evidence>
<protein>
    <recommendedName>
        <fullName evidence="2">Glycosyltransferase</fullName>
    </recommendedName>
</protein>
<dbReference type="EMBL" id="MT144194">
    <property type="protein sequence ID" value="QJA50426.1"/>
    <property type="molecule type" value="Genomic_DNA"/>
</dbReference>
<name>A0A6H1ZR70_9ZZZZ</name>
<proteinExistence type="predicted"/>
<dbReference type="AlphaFoldDB" id="A0A6H1ZR70"/>
<sequence>MAWVDPMKNDKTIIYYSANTESQEFEQRIRDDLVKKAGDIHIISVTRKPIDLGTNICVGEQPVCYTNEWRQLLIGLKAAKTKFCITAEADCLYPPDYFNFTPPVEDKMFNYENIWIVWKHHNGFWRKTGFCEGAQMCGREFWISRIEPLLGEGWEPMTRNQESNLVLKFFPTRGTWTGDPVISFKTRDGVSYRTTFINEKIMEIPYWGNIASLKQKYFA</sequence>
<evidence type="ECO:0000313" key="1">
    <source>
        <dbReference type="EMBL" id="QJA50426.1"/>
    </source>
</evidence>
<gene>
    <name evidence="1" type="ORF">TM448A01760_0012</name>
</gene>
<accession>A0A6H1ZR70</accession>
<reference evidence="1" key="1">
    <citation type="submission" date="2020-03" db="EMBL/GenBank/DDBJ databases">
        <title>The deep terrestrial virosphere.</title>
        <authorList>
            <person name="Holmfeldt K."/>
            <person name="Nilsson E."/>
            <person name="Simone D."/>
            <person name="Lopez-Fernandez M."/>
            <person name="Wu X."/>
            <person name="de Brujin I."/>
            <person name="Lundin D."/>
            <person name="Andersson A."/>
            <person name="Bertilsson S."/>
            <person name="Dopson M."/>
        </authorList>
    </citation>
    <scope>NUCLEOTIDE SEQUENCE</scope>
    <source>
        <strain evidence="1">TM448A01760</strain>
    </source>
</reference>